<dbReference type="KEGG" id="mflu:HZU40_07530"/>
<reference evidence="2 3" key="1">
    <citation type="submission" date="2020-07" db="EMBL/GenBank/DDBJ databases">
        <title>Draft genome sequence of four isobutane-metabolizing strains capable of cometabolically degrading diverse ether contaminants.</title>
        <authorList>
            <person name="Chen W."/>
            <person name="Faulkner N."/>
            <person name="Smith C."/>
            <person name="Hyman M."/>
        </authorList>
    </citation>
    <scope>NUCLEOTIDE SEQUENCE [LARGE SCALE GENOMIC DNA]</scope>
    <source>
        <strain evidence="2 3">2A</strain>
    </source>
</reference>
<dbReference type="AlphaFoldDB" id="A0A7G8PIF9"/>
<name>A0A7G8PIF9_9MYCO</name>
<proteinExistence type="predicted"/>
<evidence type="ECO:0000256" key="1">
    <source>
        <dbReference type="SAM" id="MobiDB-lite"/>
    </source>
</evidence>
<organism evidence="2 3">
    <name type="scientific">Mycolicibacterium fluoranthenivorans</name>
    <dbReference type="NCBI Taxonomy" id="258505"/>
    <lineage>
        <taxon>Bacteria</taxon>
        <taxon>Bacillati</taxon>
        <taxon>Actinomycetota</taxon>
        <taxon>Actinomycetes</taxon>
        <taxon>Mycobacteriales</taxon>
        <taxon>Mycobacteriaceae</taxon>
        <taxon>Mycolicibacterium</taxon>
    </lineage>
</organism>
<accession>A0A7G8PIF9</accession>
<sequence length="155" mass="15168">MTADGVDAAVAVVTAAADFFTAVAVAAVLAADDGDPVDSVAVFTVSTAAAGFEPDLFDFTVLAGLADLSVVCAPPLLLTVTPAATSVLDTVDPELLTGSEVPEGVVGSVAVEPLPVDVAAGSDDGCAVPDEDSAVELDDELDSDDPPVVSAAAIP</sequence>
<dbReference type="EMBL" id="CP059894">
    <property type="protein sequence ID" value="QNJ94125.1"/>
    <property type="molecule type" value="Genomic_DNA"/>
</dbReference>
<feature type="compositionally biased region" description="Acidic residues" evidence="1">
    <location>
        <begin position="135"/>
        <end position="145"/>
    </location>
</feature>
<feature type="region of interest" description="Disordered" evidence="1">
    <location>
        <begin position="135"/>
        <end position="155"/>
    </location>
</feature>
<gene>
    <name evidence="2" type="ORF">HZU40_07530</name>
</gene>
<evidence type="ECO:0000313" key="2">
    <source>
        <dbReference type="EMBL" id="QNJ94125.1"/>
    </source>
</evidence>
<dbReference type="RefSeq" id="WP_187098051.1">
    <property type="nucleotide sequence ID" value="NZ_CP059894.1"/>
</dbReference>
<evidence type="ECO:0000313" key="3">
    <source>
        <dbReference type="Proteomes" id="UP000515498"/>
    </source>
</evidence>
<feature type="compositionally biased region" description="Low complexity" evidence="1">
    <location>
        <begin position="146"/>
        <end position="155"/>
    </location>
</feature>
<dbReference type="Proteomes" id="UP000515498">
    <property type="component" value="Chromosome"/>
</dbReference>
<protein>
    <submittedName>
        <fullName evidence="2">Uncharacterized protein</fullName>
    </submittedName>
</protein>